<organism evidence="1 2">
    <name type="scientific">Selenomonas ruminantium</name>
    <dbReference type="NCBI Taxonomy" id="971"/>
    <lineage>
        <taxon>Bacteria</taxon>
        <taxon>Bacillati</taxon>
        <taxon>Bacillota</taxon>
        <taxon>Negativicutes</taxon>
        <taxon>Selenomonadales</taxon>
        <taxon>Selenomonadaceae</taxon>
        <taxon>Selenomonas</taxon>
    </lineage>
</organism>
<dbReference type="EMBL" id="SVBY01000026">
    <property type="protein sequence ID" value="MBE6092520.1"/>
    <property type="molecule type" value="Genomic_DNA"/>
</dbReference>
<protein>
    <submittedName>
        <fullName evidence="1">Uncharacterized protein</fullName>
    </submittedName>
</protein>
<accession>A0A927WMF2</accession>
<evidence type="ECO:0000313" key="2">
    <source>
        <dbReference type="Proteomes" id="UP000761380"/>
    </source>
</evidence>
<proteinExistence type="predicted"/>
<comment type="caution">
    <text evidence="1">The sequence shown here is derived from an EMBL/GenBank/DDBJ whole genome shotgun (WGS) entry which is preliminary data.</text>
</comment>
<sequence>MFMFLVAGSRDECFFDDSISFRLADGTGFGHDERSASRGGSPIGVAMDKIKLHCPKAKVFDGLTANGGVNVEGWVQKLGYGR</sequence>
<evidence type="ECO:0000313" key="1">
    <source>
        <dbReference type="EMBL" id="MBE6092520.1"/>
    </source>
</evidence>
<gene>
    <name evidence="1" type="ORF">E7201_05030</name>
</gene>
<dbReference type="Proteomes" id="UP000761380">
    <property type="component" value="Unassembled WGS sequence"/>
</dbReference>
<dbReference type="AlphaFoldDB" id="A0A927WMF2"/>
<reference evidence="1" key="1">
    <citation type="submission" date="2019-04" db="EMBL/GenBank/DDBJ databases">
        <title>Evolution of Biomass-Degrading Anaerobic Consortia Revealed by Metagenomics.</title>
        <authorList>
            <person name="Peng X."/>
        </authorList>
    </citation>
    <scope>NUCLEOTIDE SEQUENCE</scope>
    <source>
        <strain evidence="1">SIG240</strain>
    </source>
</reference>
<name>A0A927WMF2_SELRU</name>